<dbReference type="GO" id="GO:0004146">
    <property type="term" value="F:dihydrofolate reductase activity"/>
    <property type="evidence" value="ECO:0007669"/>
    <property type="project" value="UniProtKB-EC"/>
</dbReference>
<feature type="domain" description="DHFR" evidence="8">
    <location>
        <begin position="1"/>
        <end position="161"/>
    </location>
</feature>
<dbReference type="CDD" id="cd00209">
    <property type="entry name" value="DHFR"/>
    <property type="match status" value="1"/>
</dbReference>
<dbReference type="GO" id="GO:0006730">
    <property type="term" value="P:one-carbon metabolic process"/>
    <property type="evidence" value="ECO:0007669"/>
    <property type="project" value="UniProtKB-KW"/>
</dbReference>
<evidence type="ECO:0000256" key="3">
    <source>
        <dbReference type="ARBA" id="ARBA00012856"/>
    </source>
</evidence>
<evidence type="ECO:0000256" key="1">
    <source>
        <dbReference type="ARBA" id="ARBA00004903"/>
    </source>
</evidence>
<dbReference type="InterPro" id="IPR012259">
    <property type="entry name" value="DHFR"/>
</dbReference>
<dbReference type="HOGENOM" id="CLU_043966_5_2_9"/>
<dbReference type="SUPFAM" id="SSF53597">
    <property type="entry name" value="Dihydrofolate reductase-like"/>
    <property type="match status" value="1"/>
</dbReference>
<dbReference type="GO" id="GO:0005829">
    <property type="term" value="C:cytosol"/>
    <property type="evidence" value="ECO:0007669"/>
    <property type="project" value="TreeGrafter"/>
</dbReference>
<dbReference type="UniPathway" id="UPA00077">
    <property type="reaction ID" value="UER00158"/>
</dbReference>
<keyword evidence="5 7" id="KW-0521">NADP</keyword>
<keyword evidence="4 7" id="KW-0554">One-carbon metabolism</keyword>
<evidence type="ECO:0000256" key="5">
    <source>
        <dbReference type="ARBA" id="ARBA00022857"/>
    </source>
</evidence>
<dbReference type="PANTHER" id="PTHR48069">
    <property type="entry name" value="DIHYDROFOLATE REDUCTASE"/>
    <property type="match status" value="1"/>
</dbReference>
<dbReference type="AlphaFoldDB" id="E2Z9X6"/>
<sequence>MISLIVARDKNGGIGKDGDLLCHISADLKRFKALTTGHDLIMGRKTFESLPGLLPNRRHMVITSQKDYKQSHDGIDVYHSVEDVCASLVEDKEYFVIGGASVYESFLPLAQRMYITEIHEEFAADTYFPQENKNEWAMTDRHDFEKTLSNKYAYSFIDYVRK</sequence>
<comment type="caution">
    <text evidence="9">The sequence shown here is derived from an EMBL/GenBank/DDBJ whole genome shotgun (WGS) entry which is preliminary data.</text>
</comment>
<dbReference type="Pfam" id="PF00186">
    <property type="entry name" value="DHFR_1"/>
    <property type="match status" value="1"/>
</dbReference>
<dbReference type="PROSITE" id="PS51330">
    <property type="entry name" value="DHFR_2"/>
    <property type="match status" value="1"/>
</dbReference>
<organism evidence="9 10">
    <name type="scientific">Megasphaera micronuciformis F0359</name>
    <dbReference type="NCBI Taxonomy" id="706434"/>
    <lineage>
        <taxon>Bacteria</taxon>
        <taxon>Bacillati</taxon>
        <taxon>Bacillota</taxon>
        <taxon>Negativicutes</taxon>
        <taxon>Veillonellales</taxon>
        <taxon>Veillonellaceae</taxon>
        <taxon>Megasphaera</taxon>
    </lineage>
</organism>
<reference evidence="9 10" key="1">
    <citation type="submission" date="2010-08" db="EMBL/GenBank/DDBJ databases">
        <authorList>
            <person name="Weinstock G."/>
            <person name="Sodergren E."/>
            <person name="Clifton S."/>
            <person name="Fulton L."/>
            <person name="Fulton B."/>
            <person name="Courtney L."/>
            <person name="Fronick C."/>
            <person name="Harrison M."/>
            <person name="Strong C."/>
            <person name="Farmer C."/>
            <person name="Delahaunty K."/>
            <person name="Markovic C."/>
            <person name="Hall O."/>
            <person name="Minx P."/>
            <person name="Tomlinson C."/>
            <person name="Mitreva M."/>
            <person name="Hou S."/>
            <person name="Chen J."/>
            <person name="Wollam A."/>
            <person name="Pepin K.H."/>
            <person name="Johnson M."/>
            <person name="Bhonagiri V."/>
            <person name="Zhang X."/>
            <person name="Suruliraj S."/>
            <person name="Warren W."/>
            <person name="Chinwalla A."/>
            <person name="Mardis E.R."/>
            <person name="Wilson R.K."/>
        </authorList>
    </citation>
    <scope>NUCLEOTIDE SEQUENCE [LARGE SCALE GENOMIC DNA]</scope>
    <source>
        <strain evidence="9 10">F0359</strain>
    </source>
</reference>
<dbReference type="GO" id="GO:0046452">
    <property type="term" value="P:dihydrofolate metabolic process"/>
    <property type="evidence" value="ECO:0007669"/>
    <property type="project" value="TreeGrafter"/>
</dbReference>
<evidence type="ECO:0000259" key="8">
    <source>
        <dbReference type="PROSITE" id="PS51330"/>
    </source>
</evidence>
<dbReference type="GO" id="GO:0046655">
    <property type="term" value="P:folic acid metabolic process"/>
    <property type="evidence" value="ECO:0007669"/>
    <property type="project" value="TreeGrafter"/>
</dbReference>
<comment type="function">
    <text evidence="7">Key enzyme in folate metabolism. Catalyzes an essential reaction for de novo glycine and purine synthesis, and for DNA precursor synthesis.</text>
</comment>
<evidence type="ECO:0000313" key="10">
    <source>
        <dbReference type="Proteomes" id="UP000003195"/>
    </source>
</evidence>
<dbReference type="Gene3D" id="3.40.430.10">
    <property type="entry name" value="Dihydrofolate Reductase, subunit A"/>
    <property type="match status" value="1"/>
</dbReference>
<proteinExistence type="inferred from homology"/>
<keyword evidence="10" id="KW-1185">Reference proteome</keyword>
<evidence type="ECO:0000313" key="9">
    <source>
        <dbReference type="EMBL" id="EFQ04951.1"/>
    </source>
</evidence>
<dbReference type="PIRSF" id="PIRSF000194">
    <property type="entry name" value="DHFR"/>
    <property type="match status" value="1"/>
</dbReference>
<dbReference type="GO" id="GO:0050661">
    <property type="term" value="F:NADP binding"/>
    <property type="evidence" value="ECO:0007669"/>
    <property type="project" value="InterPro"/>
</dbReference>
<evidence type="ECO:0000256" key="7">
    <source>
        <dbReference type="PIRNR" id="PIRNR000194"/>
    </source>
</evidence>
<evidence type="ECO:0000256" key="2">
    <source>
        <dbReference type="ARBA" id="ARBA00009539"/>
    </source>
</evidence>
<comment type="similarity">
    <text evidence="2 7">Belongs to the dihydrofolate reductase family.</text>
</comment>
<dbReference type="RefSeq" id="WP_006940983.1">
    <property type="nucleotide sequence ID" value="NZ_GL538181.1"/>
</dbReference>
<dbReference type="Proteomes" id="UP000003195">
    <property type="component" value="Unassembled WGS sequence"/>
</dbReference>
<dbReference type="OrthoDB" id="9804315at2"/>
<dbReference type="InterPro" id="IPR024072">
    <property type="entry name" value="DHFR-like_dom_sf"/>
</dbReference>
<dbReference type="GO" id="GO:0046654">
    <property type="term" value="P:tetrahydrofolate biosynthetic process"/>
    <property type="evidence" value="ECO:0007669"/>
    <property type="project" value="UniProtKB-UniPathway"/>
</dbReference>
<dbReference type="STRING" id="706434.HMPREF9429_00232"/>
<dbReference type="PRINTS" id="PR00070">
    <property type="entry name" value="DHFR"/>
</dbReference>
<evidence type="ECO:0000256" key="4">
    <source>
        <dbReference type="ARBA" id="ARBA00022563"/>
    </source>
</evidence>
<comment type="catalytic activity">
    <reaction evidence="7">
        <text>(6S)-5,6,7,8-tetrahydrofolate + NADP(+) = 7,8-dihydrofolate + NADPH + H(+)</text>
        <dbReference type="Rhea" id="RHEA:15009"/>
        <dbReference type="ChEBI" id="CHEBI:15378"/>
        <dbReference type="ChEBI" id="CHEBI:57451"/>
        <dbReference type="ChEBI" id="CHEBI:57453"/>
        <dbReference type="ChEBI" id="CHEBI:57783"/>
        <dbReference type="ChEBI" id="CHEBI:58349"/>
        <dbReference type="EC" id="1.5.1.3"/>
    </reaction>
</comment>
<comment type="pathway">
    <text evidence="1 7">Cofactor biosynthesis; tetrahydrofolate biosynthesis; 5,6,7,8-tetrahydrofolate from 7,8-dihydrofolate: step 1/1.</text>
</comment>
<evidence type="ECO:0000256" key="6">
    <source>
        <dbReference type="ARBA" id="ARBA00023002"/>
    </source>
</evidence>
<gene>
    <name evidence="9" type="primary">folA</name>
    <name evidence="9" type="ORF">HMPREF9429_00232</name>
</gene>
<protein>
    <recommendedName>
        <fullName evidence="3 7">Dihydrofolate reductase</fullName>
        <ecNumber evidence="3 7">1.5.1.3</ecNumber>
    </recommendedName>
</protein>
<accession>E2Z9X6</accession>
<name>E2Z9X6_9FIRM</name>
<dbReference type="PANTHER" id="PTHR48069:SF3">
    <property type="entry name" value="DIHYDROFOLATE REDUCTASE"/>
    <property type="match status" value="1"/>
</dbReference>
<dbReference type="eggNOG" id="COG0262">
    <property type="taxonomic scope" value="Bacteria"/>
</dbReference>
<dbReference type="InterPro" id="IPR001796">
    <property type="entry name" value="DHFR_dom"/>
</dbReference>
<keyword evidence="6 7" id="KW-0560">Oxidoreductase</keyword>
<dbReference type="EC" id="1.5.1.3" evidence="3 7"/>
<dbReference type="EMBL" id="AECS01000007">
    <property type="protein sequence ID" value="EFQ04951.1"/>
    <property type="molecule type" value="Genomic_DNA"/>
</dbReference>